<dbReference type="SUPFAM" id="SSF53067">
    <property type="entry name" value="Actin-like ATPase domain"/>
    <property type="match status" value="2"/>
</dbReference>
<organism evidence="12 13">
    <name type="scientific">Stieleria marina</name>
    <dbReference type="NCBI Taxonomy" id="1930275"/>
    <lineage>
        <taxon>Bacteria</taxon>
        <taxon>Pseudomonadati</taxon>
        <taxon>Planctomycetota</taxon>
        <taxon>Planctomycetia</taxon>
        <taxon>Pirellulales</taxon>
        <taxon>Pirellulaceae</taxon>
        <taxon>Stieleria</taxon>
    </lineage>
</organism>
<dbReference type="InterPro" id="IPR012725">
    <property type="entry name" value="Chaperone_DnaK"/>
</dbReference>
<evidence type="ECO:0000256" key="11">
    <source>
        <dbReference type="SAM" id="MobiDB-lite"/>
    </source>
</evidence>
<evidence type="ECO:0000256" key="6">
    <source>
        <dbReference type="ARBA" id="ARBA00023016"/>
    </source>
</evidence>
<dbReference type="InterPro" id="IPR029047">
    <property type="entry name" value="HSP70_peptide-bd_sf"/>
</dbReference>
<keyword evidence="10" id="KW-0175">Coiled coil</keyword>
<dbReference type="PROSITE" id="PS00329">
    <property type="entry name" value="HSP70_2"/>
    <property type="match status" value="1"/>
</dbReference>
<dbReference type="CDD" id="cd10234">
    <property type="entry name" value="ASKHA_NBD_HSP70_DnaK-like"/>
    <property type="match status" value="1"/>
</dbReference>
<dbReference type="InterPro" id="IPR018181">
    <property type="entry name" value="Heat_shock_70_CS"/>
</dbReference>
<protein>
    <recommendedName>
        <fullName evidence="2 8">Chaperone protein DnaK</fullName>
    </recommendedName>
    <alternativeName>
        <fullName evidence="8">HSP70</fullName>
    </alternativeName>
    <alternativeName>
        <fullName evidence="8">Heat shock 70 kDa protein</fullName>
    </alternativeName>
    <alternativeName>
        <fullName evidence="8">Heat shock protein 70</fullName>
    </alternativeName>
</protein>
<dbReference type="AlphaFoldDB" id="A0A517NVB8"/>
<dbReference type="FunFam" id="2.60.34.10:FF:000014">
    <property type="entry name" value="Chaperone protein DnaK HSP70"/>
    <property type="match status" value="1"/>
</dbReference>
<name>A0A517NVB8_9BACT</name>
<dbReference type="Gene3D" id="3.30.420.40">
    <property type="match status" value="2"/>
</dbReference>
<evidence type="ECO:0000256" key="9">
    <source>
        <dbReference type="RuleBase" id="RU003322"/>
    </source>
</evidence>
<dbReference type="EMBL" id="CP036526">
    <property type="protein sequence ID" value="QDT11068.1"/>
    <property type="molecule type" value="Genomic_DNA"/>
</dbReference>
<dbReference type="NCBIfam" id="NF001413">
    <property type="entry name" value="PRK00290.1"/>
    <property type="match status" value="1"/>
</dbReference>
<evidence type="ECO:0000313" key="13">
    <source>
        <dbReference type="Proteomes" id="UP000319817"/>
    </source>
</evidence>
<evidence type="ECO:0000256" key="1">
    <source>
        <dbReference type="ARBA" id="ARBA00007381"/>
    </source>
</evidence>
<dbReference type="FunFam" id="1.20.1270.10:FF:000001">
    <property type="entry name" value="Molecular chaperone DnaK"/>
    <property type="match status" value="1"/>
</dbReference>
<dbReference type="FunFam" id="3.30.420.40:FF:000004">
    <property type="entry name" value="Molecular chaperone DnaK"/>
    <property type="match status" value="1"/>
</dbReference>
<dbReference type="InterPro" id="IPR013126">
    <property type="entry name" value="Hsp_70_fam"/>
</dbReference>
<dbReference type="GO" id="GO:0140662">
    <property type="term" value="F:ATP-dependent protein folding chaperone"/>
    <property type="evidence" value="ECO:0007669"/>
    <property type="project" value="InterPro"/>
</dbReference>
<sequence length="644" mass="69018">MAQGEKIIGIDLGTTNSVVAVMEGSEPKVIPNPEGNRLTPSVVAFTDKEEAIVGEPARRQAVTNPQRTVYSAKRFMGRRHSEVESEEKMVPYGVTGGAGEYVKIKVGDSEYTPQEISAKVLRKLKESAESYLGHKVNKAVITVPAYFNDAQRQATKDAGQIAGLEVARIINEPTAAALAYGLDKKADEKIIVFDLGGGTFDVSVLEVADAGDEEGESRVFQVISTSGDTHLGGDDFDAALINFVADEFKKENAIDLRNDPMALQRLQEACEKAKKELSTLPETDLNLPFITMDASGPKHLTMKITRSTFEGLIDALVERCRGPVMQALKDAGMSPSDIDEIVLVGGSTRVPKVREVVKGIFGKEPHQGVNPDEVVAVGAAIQGSVLAGERTDVLLLDVTPLTLGIETEGGVMTALVERNTTVPVEKKNVFSTAADSQTAVTVRVFQGERKMATGNRLLGEFNLEDIPAQPRGVPQIEVKFDIDQNGILSVSAKELKTGKEASVQINEAGGLSEDEIEQMRKDAEANADQDRKMFELAEAKNKANQQVHQLQKLMTDNDDKLSDDDKEPMNKAIEKVNAALGTEEVEAIKTATDELDAASQAFSKVLYEKTEAAGGAEAAAGGAAGAAAADSDDDAVDADFEVKE</sequence>
<reference evidence="12 13" key="1">
    <citation type="submission" date="2019-02" db="EMBL/GenBank/DDBJ databases">
        <title>Deep-cultivation of Planctomycetes and their phenomic and genomic characterization uncovers novel biology.</title>
        <authorList>
            <person name="Wiegand S."/>
            <person name="Jogler M."/>
            <person name="Boedeker C."/>
            <person name="Pinto D."/>
            <person name="Vollmers J."/>
            <person name="Rivas-Marin E."/>
            <person name="Kohn T."/>
            <person name="Peeters S.H."/>
            <person name="Heuer A."/>
            <person name="Rast P."/>
            <person name="Oberbeckmann S."/>
            <person name="Bunk B."/>
            <person name="Jeske O."/>
            <person name="Meyerdierks A."/>
            <person name="Storesund J.E."/>
            <person name="Kallscheuer N."/>
            <person name="Luecker S."/>
            <person name="Lage O.M."/>
            <person name="Pohl T."/>
            <person name="Merkel B.J."/>
            <person name="Hornburger P."/>
            <person name="Mueller R.-W."/>
            <person name="Bruemmer F."/>
            <person name="Labrenz M."/>
            <person name="Spormann A.M."/>
            <person name="Op den Camp H."/>
            <person name="Overmann J."/>
            <person name="Amann R."/>
            <person name="Jetten M.S.M."/>
            <person name="Mascher T."/>
            <person name="Medema M.H."/>
            <person name="Devos D.P."/>
            <person name="Kaster A.-K."/>
            <person name="Ovreas L."/>
            <person name="Rohde M."/>
            <person name="Galperin M.Y."/>
            <person name="Jogler C."/>
        </authorList>
    </citation>
    <scope>NUCLEOTIDE SEQUENCE [LARGE SCALE GENOMIC DNA]</scope>
    <source>
        <strain evidence="12 13">K23_9</strain>
    </source>
</reference>
<dbReference type="PROSITE" id="PS00297">
    <property type="entry name" value="HSP70_1"/>
    <property type="match status" value="1"/>
</dbReference>
<dbReference type="InterPro" id="IPR029048">
    <property type="entry name" value="HSP70_C_sf"/>
</dbReference>
<dbReference type="PANTHER" id="PTHR19375">
    <property type="entry name" value="HEAT SHOCK PROTEIN 70KDA"/>
    <property type="match status" value="1"/>
</dbReference>
<dbReference type="SUPFAM" id="SSF100920">
    <property type="entry name" value="Heat shock protein 70kD (HSP70), peptide-binding domain"/>
    <property type="match status" value="1"/>
</dbReference>
<keyword evidence="13" id="KW-1185">Reference proteome</keyword>
<dbReference type="Pfam" id="PF00012">
    <property type="entry name" value="HSP70"/>
    <property type="match status" value="1"/>
</dbReference>
<dbReference type="GO" id="GO:0005524">
    <property type="term" value="F:ATP binding"/>
    <property type="evidence" value="ECO:0007669"/>
    <property type="project" value="UniProtKB-UniRule"/>
</dbReference>
<evidence type="ECO:0000313" key="12">
    <source>
        <dbReference type="EMBL" id="QDT11068.1"/>
    </source>
</evidence>
<dbReference type="Gene3D" id="1.20.1270.10">
    <property type="match status" value="1"/>
</dbReference>
<gene>
    <name evidence="12" type="primary">dnaK_2</name>
    <name evidence="8" type="synonym">dnaK</name>
    <name evidence="12" type="ORF">K239x_30620</name>
</gene>
<evidence type="ECO:0000256" key="3">
    <source>
        <dbReference type="ARBA" id="ARBA00022553"/>
    </source>
</evidence>
<dbReference type="Gene3D" id="2.60.34.10">
    <property type="entry name" value="Substrate Binding Domain Of DNAk, Chain A, domain 1"/>
    <property type="match status" value="1"/>
</dbReference>
<dbReference type="HAMAP" id="MF_00332">
    <property type="entry name" value="DnaK"/>
    <property type="match status" value="1"/>
</dbReference>
<evidence type="ECO:0000256" key="10">
    <source>
        <dbReference type="SAM" id="Coils"/>
    </source>
</evidence>
<dbReference type="SUPFAM" id="SSF100934">
    <property type="entry name" value="Heat shock protein 70kD (HSP70), C-terminal subdomain"/>
    <property type="match status" value="1"/>
</dbReference>
<evidence type="ECO:0000256" key="2">
    <source>
        <dbReference type="ARBA" id="ARBA00014415"/>
    </source>
</evidence>
<evidence type="ECO:0000256" key="5">
    <source>
        <dbReference type="ARBA" id="ARBA00022840"/>
    </source>
</evidence>
<comment type="induction">
    <text evidence="8">By stress conditions e.g. heat shock.</text>
</comment>
<comment type="function">
    <text evidence="8">Acts as a chaperone.</text>
</comment>
<dbReference type="GO" id="GO:0051082">
    <property type="term" value="F:unfolded protein binding"/>
    <property type="evidence" value="ECO:0007669"/>
    <property type="project" value="InterPro"/>
</dbReference>
<keyword evidence="6 8" id="KW-0346">Stress response</keyword>
<evidence type="ECO:0000256" key="8">
    <source>
        <dbReference type="HAMAP-Rule" id="MF_00332"/>
    </source>
</evidence>
<dbReference type="FunFam" id="3.90.640.10:FF:000003">
    <property type="entry name" value="Molecular chaperone DnaK"/>
    <property type="match status" value="1"/>
</dbReference>
<evidence type="ECO:0000256" key="4">
    <source>
        <dbReference type="ARBA" id="ARBA00022741"/>
    </source>
</evidence>
<feature type="modified residue" description="Phosphothreonine; by autocatalysis" evidence="8">
    <location>
        <position position="199"/>
    </location>
</feature>
<feature type="compositionally biased region" description="Acidic residues" evidence="11">
    <location>
        <begin position="630"/>
        <end position="644"/>
    </location>
</feature>
<dbReference type="Proteomes" id="UP000319817">
    <property type="component" value="Chromosome"/>
</dbReference>
<dbReference type="PRINTS" id="PR00301">
    <property type="entry name" value="HEATSHOCK70"/>
</dbReference>
<feature type="compositionally biased region" description="Low complexity" evidence="11">
    <location>
        <begin position="613"/>
        <end position="629"/>
    </location>
</feature>
<evidence type="ECO:0000256" key="7">
    <source>
        <dbReference type="ARBA" id="ARBA00023186"/>
    </source>
</evidence>
<dbReference type="PROSITE" id="PS01036">
    <property type="entry name" value="HSP70_3"/>
    <property type="match status" value="1"/>
</dbReference>
<dbReference type="Gene3D" id="3.90.640.10">
    <property type="entry name" value="Actin, Chain A, domain 4"/>
    <property type="match status" value="1"/>
</dbReference>
<keyword evidence="3 8" id="KW-0597">Phosphoprotein</keyword>
<keyword evidence="7 8" id="KW-0143">Chaperone</keyword>
<feature type="region of interest" description="Disordered" evidence="11">
    <location>
        <begin position="613"/>
        <end position="644"/>
    </location>
</feature>
<keyword evidence="4 8" id="KW-0547">Nucleotide-binding</keyword>
<proteinExistence type="evidence at transcript level"/>
<accession>A0A517NVB8</accession>
<dbReference type="NCBIfam" id="TIGR02350">
    <property type="entry name" value="prok_dnaK"/>
    <property type="match status" value="1"/>
</dbReference>
<dbReference type="InterPro" id="IPR043129">
    <property type="entry name" value="ATPase_NBD"/>
</dbReference>
<feature type="coiled-coil region" evidence="10">
    <location>
        <begin position="520"/>
        <end position="556"/>
    </location>
</feature>
<dbReference type="RefSeq" id="WP_145418822.1">
    <property type="nucleotide sequence ID" value="NZ_CP036526.1"/>
</dbReference>
<comment type="similarity">
    <text evidence="1 8 9">Belongs to the heat shock protein 70 family.</text>
</comment>
<dbReference type="OrthoDB" id="9766019at2"/>
<keyword evidence="5 8" id="KW-0067">ATP-binding</keyword>